<evidence type="ECO:0000313" key="2">
    <source>
        <dbReference type="Proteomes" id="UP000242146"/>
    </source>
</evidence>
<dbReference type="AlphaFoldDB" id="A0A1X2GDA3"/>
<name>A0A1X2GDA3_9FUNG</name>
<dbReference type="EMBL" id="MCGT01000021">
    <property type="protein sequence ID" value="ORX51185.1"/>
    <property type="molecule type" value="Genomic_DNA"/>
</dbReference>
<dbReference type="GO" id="GO:0045040">
    <property type="term" value="P:protein insertion into mitochondrial outer membrane"/>
    <property type="evidence" value="ECO:0007669"/>
    <property type="project" value="TreeGrafter"/>
</dbReference>
<dbReference type="Proteomes" id="UP000242146">
    <property type="component" value="Unassembled WGS sequence"/>
</dbReference>
<dbReference type="InterPro" id="IPR013262">
    <property type="entry name" value="OMP_MIM1/TOM13_mt"/>
</dbReference>
<dbReference type="PANTHER" id="PTHR28241:SF1">
    <property type="entry name" value="MITOCHONDRIAL IMPORT PROTEIN 1"/>
    <property type="match status" value="1"/>
</dbReference>
<keyword evidence="2" id="KW-1185">Reference proteome</keyword>
<dbReference type="Pfam" id="PF08219">
    <property type="entry name" value="TOM13"/>
    <property type="match status" value="1"/>
</dbReference>
<organism evidence="1 2">
    <name type="scientific">Hesseltinella vesiculosa</name>
    <dbReference type="NCBI Taxonomy" id="101127"/>
    <lineage>
        <taxon>Eukaryota</taxon>
        <taxon>Fungi</taxon>
        <taxon>Fungi incertae sedis</taxon>
        <taxon>Mucoromycota</taxon>
        <taxon>Mucoromycotina</taxon>
        <taxon>Mucoromycetes</taxon>
        <taxon>Mucorales</taxon>
        <taxon>Cunninghamellaceae</taxon>
        <taxon>Hesseltinella</taxon>
    </lineage>
</organism>
<comment type="caution">
    <text evidence="1">The sequence shown here is derived from an EMBL/GenBank/DDBJ whole genome shotgun (WGS) entry which is preliminary data.</text>
</comment>
<accession>A0A1X2GDA3</accession>
<evidence type="ECO:0008006" key="3">
    <source>
        <dbReference type="Google" id="ProtNLM"/>
    </source>
</evidence>
<gene>
    <name evidence="1" type="ORF">DM01DRAFT_261650</name>
</gene>
<reference evidence="1 2" key="1">
    <citation type="submission" date="2016-07" db="EMBL/GenBank/DDBJ databases">
        <title>Pervasive Adenine N6-methylation of Active Genes in Fungi.</title>
        <authorList>
            <consortium name="DOE Joint Genome Institute"/>
            <person name="Mondo S.J."/>
            <person name="Dannebaum R.O."/>
            <person name="Kuo R.C."/>
            <person name="Labutti K."/>
            <person name="Haridas S."/>
            <person name="Kuo A."/>
            <person name="Salamov A."/>
            <person name="Ahrendt S.R."/>
            <person name="Lipzen A."/>
            <person name="Sullivan W."/>
            <person name="Andreopoulos W.B."/>
            <person name="Clum A."/>
            <person name="Lindquist E."/>
            <person name="Daum C."/>
            <person name="Ramamoorthy G.K."/>
            <person name="Gryganskyi A."/>
            <person name="Culley D."/>
            <person name="Magnuson J.K."/>
            <person name="James T.Y."/>
            <person name="O'Malley M.A."/>
            <person name="Stajich J.E."/>
            <person name="Spatafora J.W."/>
            <person name="Visel A."/>
            <person name="Grigoriev I.V."/>
        </authorList>
    </citation>
    <scope>NUCLEOTIDE SEQUENCE [LARGE SCALE GENOMIC DNA]</scope>
    <source>
        <strain evidence="1 2">NRRL 3301</strain>
    </source>
</reference>
<dbReference type="OrthoDB" id="5529571at2759"/>
<protein>
    <recommendedName>
        <fullName evidence="3">TOM13-domain-containing protein</fullName>
    </recommendedName>
</protein>
<sequence length="91" mass="10400">MSLALSRRDESWFKQETLLNILKSTTINFLLPFVNGIMLGFGEIFANEMVIKYGWFGFSRNVQISSVGLNNQIPLNATAEYKKSMKALYDK</sequence>
<dbReference type="GO" id="GO:0070096">
    <property type="term" value="P:mitochondrial outer membrane translocase complex assembly"/>
    <property type="evidence" value="ECO:0007669"/>
    <property type="project" value="TreeGrafter"/>
</dbReference>
<dbReference type="PANTHER" id="PTHR28241">
    <property type="entry name" value="MITOCHONDRIAL IMPORT PROTEIN 1"/>
    <property type="match status" value="1"/>
</dbReference>
<dbReference type="GO" id="GO:0005741">
    <property type="term" value="C:mitochondrial outer membrane"/>
    <property type="evidence" value="ECO:0007669"/>
    <property type="project" value="InterPro"/>
</dbReference>
<evidence type="ECO:0000313" key="1">
    <source>
        <dbReference type="EMBL" id="ORX51185.1"/>
    </source>
</evidence>
<proteinExistence type="predicted"/>
<dbReference type="STRING" id="101127.A0A1X2GDA3"/>